<protein>
    <recommendedName>
        <fullName evidence="3">Ribosomal protein L34Ae</fullName>
    </recommendedName>
</protein>
<dbReference type="Pfam" id="PF07891">
    <property type="entry name" value="DUF1666"/>
    <property type="match status" value="1"/>
</dbReference>
<reference evidence="2" key="1">
    <citation type="journal article" date="2016" name="Nature">
        <title>The genome of the seagrass Zostera marina reveals angiosperm adaptation to the sea.</title>
        <authorList>
            <person name="Olsen J.L."/>
            <person name="Rouze P."/>
            <person name="Verhelst B."/>
            <person name="Lin Y.-C."/>
            <person name="Bayer T."/>
            <person name="Collen J."/>
            <person name="Dattolo E."/>
            <person name="De Paoli E."/>
            <person name="Dittami S."/>
            <person name="Maumus F."/>
            <person name="Michel G."/>
            <person name="Kersting A."/>
            <person name="Lauritano C."/>
            <person name="Lohaus R."/>
            <person name="Toepel M."/>
            <person name="Tonon T."/>
            <person name="Vanneste K."/>
            <person name="Amirebrahimi M."/>
            <person name="Brakel J."/>
            <person name="Bostroem C."/>
            <person name="Chovatia M."/>
            <person name="Grimwood J."/>
            <person name="Jenkins J.W."/>
            <person name="Jueterbock A."/>
            <person name="Mraz A."/>
            <person name="Stam W.T."/>
            <person name="Tice H."/>
            <person name="Bornberg-Bauer E."/>
            <person name="Green P.J."/>
            <person name="Pearson G.A."/>
            <person name="Procaccini G."/>
            <person name="Duarte C.M."/>
            <person name="Schmutz J."/>
            <person name="Reusch T.B.H."/>
            <person name="Van de Peer Y."/>
        </authorList>
    </citation>
    <scope>NUCLEOTIDE SEQUENCE [LARGE SCALE GENOMIC DNA]</scope>
    <source>
        <strain evidence="2">cv. Finnish</strain>
    </source>
</reference>
<dbReference type="PANTHER" id="PTHR46702">
    <property type="entry name" value="DNA LIGASE (DUF1666)-RELATED"/>
    <property type="match status" value="1"/>
</dbReference>
<gene>
    <name evidence="1" type="ORF">ZOSMA_70G00510</name>
</gene>
<evidence type="ECO:0000313" key="2">
    <source>
        <dbReference type="Proteomes" id="UP000036987"/>
    </source>
</evidence>
<dbReference type="Proteomes" id="UP000036987">
    <property type="component" value="Unassembled WGS sequence"/>
</dbReference>
<dbReference type="AlphaFoldDB" id="A0A0K9NSI8"/>
<keyword evidence="2" id="KW-1185">Reference proteome</keyword>
<evidence type="ECO:0008006" key="3">
    <source>
        <dbReference type="Google" id="ProtNLM"/>
    </source>
</evidence>
<comment type="caution">
    <text evidence="1">The sequence shown here is derived from an EMBL/GenBank/DDBJ whole genome shotgun (WGS) entry which is preliminary data.</text>
</comment>
<dbReference type="OMA" id="TEDECCQ"/>
<dbReference type="PANTHER" id="PTHR46702:SF2">
    <property type="entry name" value="DNA LIGASE (DUF1666)"/>
    <property type="match status" value="1"/>
</dbReference>
<dbReference type="InterPro" id="IPR012870">
    <property type="entry name" value="DUF1666"/>
</dbReference>
<organism evidence="1 2">
    <name type="scientific">Zostera marina</name>
    <name type="common">Eelgrass</name>
    <dbReference type="NCBI Taxonomy" id="29655"/>
    <lineage>
        <taxon>Eukaryota</taxon>
        <taxon>Viridiplantae</taxon>
        <taxon>Streptophyta</taxon>
        <taxon>Embryophyta</taxon>
        <taxon>Tracheophyta</taxon>
        <taxon>Spermatophyta</taxon>
        <taxon>Magnoliopsida</taxon>
        <taxon>Liliopsida</taxon>
        <taxon>Zosteraceae</taxon>
        <taxon>Zostera</taxon>
    </lineage>
</organism>
<proteinExistence type="predicted"/>
<sequence length="637" mass="74069">MQISNTSFDLTQICLRRTWDLDTSSSSSAGGIFSRHRLLSYWKDKPTFSLDLDLDVESIATLKFLLPYLILLIFFFLLLSKFSSSTSRVVQVDDETCIYPYPYTDPYNQPCFDDGGEIKTDLFYTSDDCSTNKDLVAGAVHGEDALFFLSEEKCHDYTEENEKADVFDRCYTNLENETKESDTEYFDVLDTSDHFHSPQPSIVDVKDFAVNNDLETEDDVVEVDDDACVDEEKEKTKTMKTWCSDDEDEEALLVTVKKFEQQRVKIQEAACHENLGDSSASSAGSTSKSSCEWRSSAHFRDSENDALFSSSSRRSSSNWEIYDAGIGVYPKYDEEMVFFDRITTQKLRETECLRSIKHQPRSISERIVDRFSNKKNSSSQRMMNSQNRLGRNPYHELEAAYVAQICLAWEALNWNYSNFKRSNSGKSKQNCGYPANIAQQFQQFQVMLQRFIENEPYEYGTRPEIFCRMRISTPKLLQVPEFQGCDDEEGKVEHFSSRISSPEFLRIMEDVIRTFMRFLNGDREKFCLFKSFCKSKPTPSVDPTLVNLMRKAIHKKKTRLKDLHKSRKCKLMKKKSQNEDDEMETVMGLIDMKIVSRVLRMNKINEQQLHWCEEKMTKLRFWNGRIQRDSSLLFFPA</sequence>
<accession>A0A0K9NSI8</accession>
<dbReference type="OrthoDB" id="1909644at2759"/>
<name>A0A0K9NSI8_ZOSMR</name>
<dbReference type="EMBL" id="LFYR01001823">
    <property type="protein sequence ID" value="KMZ59037.1"/>
    <property type="molecule type" value="Genomic_DNA"/>
</dbReference>
<evidence type="ECO:0000313" key="1">
    <source>
        <dbReference type="EMBL" id="KMZ59037.1"/>
    </source>
</evidence>